<proteinExistence type="predicted"/>
<gene>
    <name evidence="2" type="ORF">O0S08_07610</name>
</gene>
<organism evidence="2 3">
    <name type="scientific">Nannocystis punicea</name>
    <dbReference type="NCBI Taxonomy" id="2995304"/>
    <lineage>
        <taxon>Bacteria</taxon>
        <taxon>Pseudomonadati</taxon>
        <taxon>Myxococcota</taxon>
        <taxon>Polyangia</taxon>
        <taxon>Nannocystales</taxon>
        <taxon>Nannocystaceae</taxon>
        <taxon>Nannocystis</taxon>
    </lineage>
</organism>
<feature type="compositionally biased region" description="Low complexity" evidence="1">
    <location>
        <begin position="43"/>
        <end position="60"/>
    </location>
</feature>
<feature type="compositionally biased region" description="Acidic residues" evidence="1">
    <location>
        <begin position="62"/>
        <end position="73"/>
    </location>
</feature>
<name>A0ABY7HA85_9BACT</name>
<dbReference type="EMBL" id="CP114040">
    <property type="protein sequence ID" value="WAS96017.1"/>
    <property type="molecule type" value="Genomic_DNA"/>
</dbReference>
<sequence>MTIDPVHARDRFAVPILLSTAVLACAPPRGDLGLYTDTDLADSTESAGTTTSGAPTSSGGQDEPEPASEAACDEQTDLSAAWHLVVFDPDIGADDFAAACAVADMQLDPAHLILDCAGQGVRIALGDAQLSPLFAVGDEVAFDYRSLGDRYETWFTLRRPDSEATLLLAGVRAVTLAPAGAPDFFAPWTMTAGAGACPITPTCESPREKIAVEFSHEGGATTVLPPSRTLFGAPARYELNVGTALLNYRELPGCDLADLSQHNFAARIVLAPGS</sequence>
<reference evidence="2" key="1">
    <citation type="submission" date="2022-11" db="EMBL/GenBank/DDBJ databases">
        <title>Minimal conservation of predation-associated metabolite biosynthetic gene clusters underscores biosynthetic potential of Myxococcota including descriptions for ten novel species: Archangium lansinium sp. nov., Myxococcus landrumus sp. nov., Nannocystis bai.</title>
        <authorList>
            <person name="Ahearne A."/>
            <person name="Stevens C."/>
            <person name="Dowd S."/>
        </authorList>
    </citation>
    <scope>NUCLEOTIDE SEQUENCE</scope>
    <source>
        <strain evidence="2">Fl3</strain>
    </source>
</reference>
<dbReference type="RefSeq" id="WP_269038359.1">
    <property type="nucleotide sequence ID" value="NZ_CP114040.1"/>
</dbReference>
<protein>
    <submittedName>
        <fullName evidence="2">Uncharacterized protein</fullName>
    </submittedName>
</protein>
<feature type="region of interest" description="Disordered" evidence="1">
    <location>
        <begin position="36"/>
        <end position="73"/>
    </location>
</feature>
<accession>A0ABY7HA85</accession>
<evidence type="ECO:0000313" key="3">
    <source>
        <dbReference type="Proteomes" id="UP001164459"/>
    </source>
</evidence>
<keyword evidence="3" id="KW-1185">Reference proteome</keyword>
<evidence type="ECO:0000313" key="2">
    <source>
        <dbReference type="EMBL" id="WAS96017.1"/>
    </source>
</evidence>
<evidence type="ECO:0000256" key="1">
    <source>
        <dbReference type="SAM" id="MobiDB-lite"/>
    </source>
</evidence>
<dbReference type="Proteomes" id="UP001164459">
    <property type="component" value="Chromosome"/>
</dbReference>